<keyword evidence="1" id="KW-1133">Transmembrane helix</keyword>
<accession>A0A0V8M0P1</accession>
<comment type="caution">
    <text evidence="2">The sequence shown here is derived from an EMBL/GenBank/DDBJ whole genome shotgun (WGS) entry which is preliminary data.</text>
</comment>
<proteinExistence type="predicted"/>
<evidence type="ECO:0000256" key="1">
    <source>
        <dbReference type="SAM" id="Phobius"/>
    </source>
</evidence>
<evidence type="ECO:0000313" key="2">
    <source>
        <dbReference type="EMBL" id="KSV17308.1"/>
    </source>
</evidence>
<protein>
    <submittedName>
        <fullName evidence="2">Uncharacterized protein</fullName>
    </submittedName>
</protein>
<keyword evidence="1" id="KW-0472">Membrane</keyword>
<dbReference type="Proteomes" id="UP000053577">
    <property type="component" value="Unassembled WGS sequence"/>
</dbReference>
<dbReference type="AlphaFoldDB" id="A0A0V8M0P1"/>
<keyword evidence="1" id="KW-0812">Transmembrane</keyword>
<gene>
    <name evidence="2" type="ORF">DA01_07725</name>
</gene>
<feature type="transmembrane region" description="Helical" evidence="1">
    <location>
        <begin position="119"/>
        <end position="140"/>
    </location>
</feature>
<organism evidence="2 3">
    <name type="scientific">Dehalococcoides mccartyi</name>
    <dbReference type="NCBI Taxonomy" id="61435"/>
    <lineage>
        <taxon>Bacteria</taxon>
        <taxon>Bacillati</taxon>
        <taxon>Chloroflexota</taxon>
        <taxon>Dehalococcoidia</taxon>
        <taxon>Dehalococcoidales</taxon>
        <taxon>Dehalococcoidaceae</taxon>
        <taxon>Dehalococcoides</taxon>
    </lineage>
</organism>
<evidence type="ECO:0000313" key="3">
    <source>
        <dbReference type="Proteomes" id="UP000053577"/>
    </source>
</evidence>
<dbReference type="EMBL" id="JGYD01000025">
    <property type="protein sequence ID" value="KSV17308.1"/>
    <property type="molecule type" value="Genomic_DNA"/>
</dbReference>
<sequence length="149" mass="16684">MSMPWQKSKRIQPVLKLTEDSRILEQALPVFKGVVVDEETREAWVLFPDALIPGENGIGPSTLVINERDTAPVLLGGTKENTRDVKSIREMVNAISHECREEAHVSLDKEHKQSWLNNWLPITILSITLLFILMVIVGLISNGTLHLPG</sequence>
<name>A0A0V8M0P1_9CHLR</name>
<reference evidence="2 3" key="1">
    <citation type="journal article" date="2015" name="Sci. Rep.">
        <title>A comparative genomics and reductive dehalogenase gene transcription study of two chloroethene-respiring bacteria, Dehalococcoides mccartyi strains MB and 11a.</title>
        <authorList>
            <person name="Low A."/>
            <person name="Shen Z."/>
            <person name="Cheng D."/>
            <person name="Rogers M.J."/>
            <person name="Lee P.K."/>
            <person name="He J."/>
        </authorList>
    </citation>
    <scope>NUCLEOTIDE SEQUENCE [LARGE SCALE GENOMIC DNA]</scope>
    <source>
        <strain evidence="2 3">MB</strain>
    </source>
</reference>
<dbReference type="PATRIC" id="fig|61435.5.peg.1515"/>